<name>Q1LA06_CUPMC</name>
<evidence type="ECO:0000313" key="2">
    <source>
        <dbReference type="Proteomes" id="UP000002429"/>
    </source>
</evidence>
<organism evidence="1 2">
    <name type="scientific">Cupriavidus metallidurans (strain ATCC 43123 / DSM 2839 / NBRC 102507 / CH34)</name>
    <name type="common">Ralstonia metallidurans</name>
    <dbReference type="NCBI Taxonomy" id="266264"/>
    <lineage>
        <taxon>Bacteria</taxon>
        <taxon>Pseudomonadati</taxon>
        <taxon>Pseudomonadota</taxon>
        <taxon>Betaproteobacteria</taxon>
        <taxon>Burkholderiales</taxon>
        <taxon>Burkholderiaceae</taxon>
        <taxon>Cupriavidus</taxon>
    </lineage>
</organism>
<dbReference type="HOGENOM" id="CLU_1601332_0_0_4"/>
<evidence type="ECO:0000313" key="1">
    <source>
        <dbReference type="EMBL" id="ABF13020.1"/>
    </source>
</evidence>
<accession>Q1LA06</accession>
<dbReference type="KEGG" id="rme:Rmet_6161"/>
<sequence length="166" mass="19028">MQRFSDLVLIIGSGGRAWCWLEGPRHGGRGRTARVRISGEGLPWRYIHVGWIDLPPHRGFAFLACAQRWCPSDRRSVPCVPPVAERDQRAEVVDRHWYLPFANKVVSVGGPLVRGRMKQLHHALTILECDRLWAALQGVQRLFMQIQEMNLFQHLRRGAGPFSRCL</sequence>
<geneLocation type="plasmid" evidence="1 2">
    <name>pMOL30</name>
</geneLocation>
<keyword evidence="2" id="KW-1185">Reference proteome</keyword>
<keyword evidence="1" id="KW-0614">Plasmid</keyword>
<dbReference type="AlphaFoldDB" id="Q1LA06"/>
<protein>
    <submittedName>
        <fullName evidence="1">Uncharacterized protein</fullName>
    </submittedName>
</protein>
<proteinExistence type="predicted"/>
<dbReference type="Proteomes" id="UP000002429">
    <property type="component" value="Plasmid pMOL30"/>
</dbReference>
<gene>
    <name evidence="1" type="ordered locus">Rmet_6161</name>
</gene>
<dbReference type="EMBL" id="CP000354">
    <property type="protein sequence ID" value="ABF13020.1"/>
    <property type="molecule type" value="Genomic_DNA"/>
</dbReference>
<reference evidence="2" key="1">
    <citation type="journal article" date="2010" name="PLoS ONE">
        <title>The complete genome sequence of Cupriavidus metallidurans strain CH34, a master survivalist in harsh and anthropogenic environments.</title>
        <authorList>
            <person name="Janssen P.J."/>
            <person name="Van Houdt R."/>
            <person name="Moors H."/>
            <person name="Monsieurs P."/>
            <person name="Morin N."/>
            <person name="Michaux A."/>
            <person name="Benotmane M.A."/>
            <person name="Leys N."/>
            <person name="Vallaeys T."/>
            <person name="Lapidus A."/>
            <person name="Monchy S."/>
            <person name="Medigue C."/>
            <person name="Taghavi S."/>
            <person name="McCorkle S."/>
            <person name="Dunn J."/>
            <person name="van der Lelie D."/>
            <person name="Mergeay M."/>
        </authorList>
    </citation>
    <scope>NUCLEOTIDE SEQUENCE [LARGE SCALE GENOMIC DNA]</scope>
    <source>
        <strain evidence="2">ATCC 43123 / DSM 2839 / NBRC 102507 / CH34</strain>
    </source>
</reference>